<accession>A0ABQ8TD84</accession>
<reference evidence="2 3" key="1">
    <citation type="journal article" date="2022" name="Allergy">
        <title>Genome assembly and annotation of Periplaneta americana reveal a comprehensive cockroach allergen profile.</title>
        <authorList>
            <person name="Wang L."/>
            <person name="Xiong Q."/>
            <person name="Saelim N."/>
            <person name="Wang L."/>
            <person name="Nong W."/>
            <person name="Wan A.T."/>
            <person name="Shi M."/>
            <person name="Liu X."/>
            <person name="Cao Q."/>
            <person name="Hui J.H.L."/>
            <person name="Sookrung N."/>
            <person name="Leung T.F."/>
            <person name="Tungtrongchitr A."/>
            <person name="Tsui S.K.W."/>
        </authorList>
    </citation>
    <scope>NUCLEOTIDE SEQUENCE [LARGE SCALE GENOMIC DNA]</scope>
    <source>
        <strain evidence="2">PWHHKU_190912</strain>
    </source>
</reference>
<protein>
    <submittedName>
        <fullName evidence="2">Uncharacterized protein</fullName>
    </submittedName>
</protein>
<name>A0ABQ8TD84_PERAM</name>
<organism evidence="2 3">
    <name type="scientific">Periplaneta americana</name>
    <name type="common">American cockroach</name>
    <name type="synonym">Blatta americana</name>
    <dbReference type="NCBI Taxonomy" id="6978"/>
    <lineage>
        <taxon>Eukaryota</taxon>
        <taxon>Metazoa</taxon>
        <taxon>Ecdysozoa</taxon>
        <taxon>Arthropoda</taxon>
        <taxon>Hexapoda</taxon>
        <taxon>Insecta</taxon>
        <taxon>Pterygota</taxon>
        <taxon>Neoptera</taxon>
        <taxon>Polyneoptera</taxon>
        <taxon>Dictyoptera</taxon>
        <taxon>Blattodea</taxon>
        <taxon>Blattoidea</taxon>
        <taxon>Blattidae</taxon>
        <taxon>Blattinae</taxon>
        <taxon>Periplaneta</taxon>
    </lineage>
</organism>
<sequence length="188" mass="21337">MEDLCEGGNEPPGCLKEATGKRVEEETVHRCISTKSSIGSACNQLSFVYHVAAQNSLTCVRYYQVVVITDDVQNVHLLLEYRPHIDVSLTCEHDPKLQEYCVCPQNMPRFDSERIPNQAPETNKPMILNGPTSRNREGSDQRCITYEAEMLPSKYGVHFEESYWLNSFEGHHISFSCNFEVISFIGAL</sequence>
<feature type="region of interest" description="Disordered" evidence="1">
    <location>
        <begin position="113"/>
        <end position="139"/>
    </location>
</feature>
<proteinExistence type="predicted"/>
<dbReference type="Proteomes" id="UP001148838">
    <property type="component" value="Unassembled WGS sequence"/>
</dbReference>
<dbReference type="EMBL" id="JAJSOF020000013">
    <property type="protein sequence ID" value="KAJ4443842.1"/>
    <property type="molecule type" value="Genomic_DNA"/>
</dbReference>
<comment type="caution">
    <text evidence="2">The sequence shown here is derived from an EMBL/GenBank/DDBJ whole genome shotgun (WGS) entry which is preliminary data.</text>
</comment>
<evidence type="ECO:0000313" key="2">
    <source>
        <dbReference type="EMBL" id="KAJ4443842.1"/>
    </source>
</evidence>
<evidence type="ECO:0000256" key="1">
    <source>
        <dbReference type="SAM" id="MobiDB-lite"/>
    </source>
</evidence>
<keyword evidence="3" id="KW-1185">Reference proteome</keyword>
<gene>
    <name evidence="2" type="ORF">ANN_05629</name>
</gene>
<evidence type="ECO:0000313" key="3">
    <source>
        <dbReference type="Proteomes" id="UP001148838"/>
    </source>
</evidence>